<gene>
    <name evidence="1" type="ORF">GNH96_04600</name>
</gene>
<dbReference type="EMBL" id="CP046565">
    <property type="protein sequence ID" value="QJD29314.1"/>
    <property type="molecule type" value="Genomic_DNA"/>
</dbReference>
<reference evidence="2" key="1">
    <citation type="submission" date="2019-12" db="EMBL/GenBank/DDBJ databases">
        <authorList>
            <person name="Awala S.I."/>
            <person name="Rhee S.K."/>
        </authorList>
    </citation>
    <scope>NUCLEOTIDE SEQUENCE [LARGE SCALE GENOMIC DNA]</scope>
    <source>
        <strain evidence="2">IM1</strain>
    </source>
</reference>
<accession>A0A858Q6A0</accession>
<dbReference type="Gene3D" id="3.30.70.100">
    <property type="match status" value="1"/>
</dbReference>
<sequence>MSLKKQIILRYSGAGHVRFDLPAELCEASARAQIESALRALDGVYRVSLSPGSRKLSVRFDIAVCDLKTIGRRLAQLVDAGVGQAGRVQGAVSVSVGRPLGWLRQKAQEAGETLAAMKIVARRTMKNSPKLLTPARERGFIEFFNDVLVLYLIKLHWHLITQHWLRQPLRYRYEWMAVFYMIFLLVRSRRPRNV</sequence>
<protein>
    <submittedName>
        <fullName evidence="1">Cation transporter</fullName>
    </submittedName>
</protein>
<name>A0A858Q6A0_9GAMM</name>
<dbReference type="RefSeq" id="WP_169602604.1">
    <property type="nucleotide sequence ID" value="NZ_CP046565.1"/>
</dbReference>
<dbReference type="AlphaFoldDB" id="A0A858Q6A0"/>
<dbReference type="KEGG" id="metu:GNH96_04600"/>
<keyword evidence="2" id="KW-1185">Reference proteome</keyword>
<dbReference type="Proteomes" id="UP000503004">
    <property type="component" value="Chromosome"/>
</dbReference>
<organism evidence="1 2">
    <name type="scientific">Methylococcus geothermalis</name>
    <dbReference type="NCBI Taxonomy" id="2681310"/>
    <lineage>
        <taxon>Bacteria</taxon>
        <taxon>Pseudomonadati</taxon>
        <taxon>Pseudomonadota</taxon>
        <taxon>Gammaproteobacteria</taxon>
        <taxon>Methylococcales</taxon>
        <taxon>Methylococcaceae</taxon>
        <taxon>Methylococcus</taxon>
    </lineage>
</organism>
<proteinExistence type="predicted"/>
<evidence type="ECO:0000313" key="2">
    <source>
        <dbReference type="Proteomes" id="UP000503004"/>
    </source>
</evidence>
<evidence type="ECO:0000313" key="1">
    <source>
        <dbReference type="EMBL" id="QJD29314.1"/>
    </source>
</evidence>